<feature type="domain" description="Carbohydrate kinase PfkB" evidence="3">
    <location>
        <begin position="6"/>
        <end position="55"/>
    </location>
</feature>
<name>A0ABD5DUG9_ACIBA</name>
<dbReference type="EMBL" id="VMAF01000709">
    <property type="protein sequence ID" value="MDR8433783.1"/>
    <property type="molecule type" value="Genomic_DNA"/>
</dbReference>
<proteinExistence type="predicted"/>
<dbReference type="InterPro" id="IPR029056">
    <property type="entry name" value="Ribokinase-like"/>
</dbReference>
<keyword evidence="1 4" id="KW-0808">Transferase</keyword>
<dbReference type="SUPFAM" id="SSF53613">
    <property type="entry name" value="Ribokinase-like"/>
    <property type="match status" value="1"/>
</dbReference>
<sequence length="56" mass="5587">MKAAGKLVVLGSINADHILNLDAFPTPGETVTGHHYQVAFGGKGANQAVAAGRSGA</sequence>
<evidence type="ECO:0000259" key="3">
    <source>
        <dbReference type="Pfam" id="PF00294"/>
    </source>
</evidence>
<evidence type="ECO:0000313" key="4">
    <source>
        <dbReference type="EMBL" id="MDR8433783.1"/>
    </source>
</evidence>
<organism evidence="4">
    <name type="scientific">Acinetobacter baumannii</name>
    <dbReference type="NCBI Taxonomy" id="470"/>
    <lineage>
        <taxon>Bacteria</taxon>
        <taxon>Pseudomonadati</taxon>
        <taxon>Pseudomonadota</taxon>
        <taxon>Gammaproteobacteria</taxon>
        <taxon>Moraxellales</taxon>
        <taxon>Moraxellaceae</taxon>
        <taxon>Acinetobacter</taxon>
        <taxon>Acinetobacter calcoaceticus/baumannii complex</taxon>
    </lineage>
</organism>
<dbReference type="InterPro" id="IPR002139">
    <property type="entry name" value="Ribo/fructo_kinase"/>
</dbReference>
<dbReference type="PANTHER" id="PTHR10584:SF166">
    <property type="entry name" value="RIBOKINASE"/>
    <property type="match status" value="1"/>
</dbReference>
<dbReference type="InterPro" id="IPR011611">
    <property type="entry name" value="PfkB_dom"/>
</dbReference>
<accession>A0ABD5DUG9</accession>
<dbReference type="EC" id="2.7.1.15" evidence="4"/>
<comment type="caution">
    <text evidence="4">The sequence shown here is derived from an EMBL/GenBank/DDBJ whole genome shotgun (WGS) entry which is preliminary data.</text>
</comment>
<dbReference type="Pfam" id="PF00294">
    <property type="entry name" value="PfkB"/>
    <property type="match status" value="1"/>
</dbReference>
<reference evidence="4" key="1">
    <citation type="submission" date="2019-07" db="EMBL/GenBank/DDBJ databases">
        <title>Biological characteristics of mucoid Acinetobacter baumannii from a general hospital in China.</title>
        <authorList>
            <person name="Hua X."/>
            <person name="Yu Y."/>
        </authorList>
    </citation>
    <scope>NUCLEOTIDE SEQUENCE</scope>
    <source>
        <strain evidence="4">N8</strain>
    </source>
</reference>
<feature type="non-terminal residue" evidence="4">
    <location>
        <position position="56"/>
    </location>
</feature>
<keyword evidence="2" id="KW-0418">Kinase</keyword>
<protein>
    <submittedName>
        <fullName evidence="4">Ribokinase</fullName>
        <ecNumber evidence="4">2.7.1.15</ecNumber>
    </submittedName>
</protein>
<dbReference type="GO" id="GO:0004747">
    <property type="term" value="F:ribokinase activity"/>
    <property type="evidence" value="ECO:0007669"/>
    <property type="project" value="UniProtKB-EC"/>
</dbReference>
<dbReference type="PRINTS" id="PR00990">
    <property type="entry name" value="RIBOKINASE"/>
</dbReference>
<dbReference type="Gene3D" id="3.40.1190.20">
    <property type="match status" value="1"/>
</dbReference>
<dbReference type="PANTHER" id="PTHR10584">
    <property type="entry name" value="SUGAR KINASE"/>
    <property type="match status" value="1"/>
</dbReference>
<dbReference type="AlphaFoldDB" id="A0ABD5DUG9"/>
<gene>
    <name evidence="4" type="ORF">FPK63_22370</name>
</gene>
<evidence type="ECO:0000256" key="1">
    <source>
        <dbReference type="ARBA" id="ARBA00022679"/>
    </source>
</evidence>
<evidence type="ECO:0000256" key="2">
    <source>
        <dbReference type="ARBA" id="ARBA00022777"/>
    </source>
</evidence>